<dbReference type="OrthoDB" id="4419620at2"/>
<evidence type="ECO:0000259" key="1">
    <source>
        <dbReference type="PROSITE" id="PS50943"/>
    </source>
</evidence>
<keyword evidence="3" id="KW-1185">Reference proteome</keyword>
<dbReference type="Proteomes" id="UP000297966">
    <property type="component" value="Unassembled WGS sequence"/>
</dbReference>
<evidence type="ECO:0000313" key="3">
    <source>
        <dbReference type="Proteomes" id="UP000297966"/>
    </source>
</evidence>
<protein>
    <submittedName>
        <fullName evidence="2">Helix-turn-helix domain-containing protein</fullName>
    </submittedName>
</protein>
<dbReference type="SUPFAM" id="SSF47413">
    <property type="entry name" value="lambda repressor-like DNA-binding domains"/>
    <property type="match status" value="1"/>
</dbReference>
<comment type="caution">
    <text evidence="2">The sequence shown here is derived from an EMBL/GenBank/DDBJ whole genome shotgun (WGS) entry which is preliminary data.</text>
</comment>
<reference evidence="2 3" key="1">
    <citation type="submission" date="2019-03" db="EMBL/GenBank/DDBJ databases">
        <title>Bradyrhizobium diversity isolated from nodules of Chamaecrista fasciculata.</title>
        <authorList>
            <person name="Klepa M.S."/>
            <person name="Urquiaga M.O."/>
            <person name="Hungria M."/>
            <person name="Delamuta J.R."/>
        </authorList>
    </citation>
    <scope>NUCLEOTIDE SEQUENCE [LARGE SCALE GENOMIC DNA]</scope>
    <source>
        <strain evidence="2 3">CNPSo 3448</strain>
    </source>
</reference>
<dbReference type="Gene3D" id="1.10.260.40">
    <property type="entry name" value="lambda repressor-like DNA-binding domains"/>
    <property type="match status" value="1"/>
</dbReference>
<dbReference type="InterPro" id="IPR001387">
    <property type="entry name" value="Cro/C1-type_HTH"/>
</dbReference>
<proteinExistence type="predicted"/>
<dbReference type="CDD" id="cd00093">
    <property type="entry name" value="HTH_XRE"/>
    <property type="match status" value="1"/>
</dbReference>
<feature type="domain" description="HTH cro/C1-type" evidence="1">
    <location>
        <begin position="11"/>
        <end position="37"/>
    </location>
</feature>
<dbReference type="RefSeq" id="WP_135178305.1">
    <property type="nucleotide sequence ID" value="NZ_SPQT01000030.1"/>
</dbReference>
<gene>
    <name evidence="2" type="ORF">E4K65_37045</name>
</gene>
<name>A0A4Y9LD54_9BRAD</name>
<dbReference type="AlphaFoldDB" id="A0A4Y9LD54"/>
<dbReference type="GO" id="GO:0003677">
    <property type="term" value="F:DNA binding"/>
    <property type="evidence" value="ECO:0007669"/>
    <property type="project" value="InterPro"/>
</dbReference>
<evidence type="ECO:0000313" key="2">
    <source>
        <dbReference type="EMBL" id="TFV41275.1"/>
    </source>
</evidence>
<organism evidence="2 3">
    <name type="scientific">Bradyrhizobium niftali</name>
    <dbReference type="NCBI Taxonomy" id="2560055"/>
    <lineage>
        <taxon>Bacteria</taxon>
        <taxon>Pseudomonadati</taxon>
        <taxon>Pseudomonadota</taxon>
        <taxon>Alphaproteobacteria</taxon>
        <taxon>Hyphomicrobiales</taxon>
        <taxon>Nitrobacteraceae</taxon>
        <taxon>Bradyrhizobium</taxon>
    </lineage>
</organism>
<dbReference type="InterPro" id="IPR010982">
    <property type="entry name" value="Lambda_DNA-bd_dom_sf"/>
</dbReference>
<dbReference type="PROSITE" id="PS50943">
    <property type="entry name" value="HTH_CROC1"/>
    <property type="match status" value="1"/>
</dbReference>
<dbReference type="Pfam" id="PF01381">
    <property type="entry name" value="HTH_3"/>
    <property type="match status" value="1"/>
</dbReference>
<accession>A0A4Y9LD54</accession>
<sequence length="89" mass="9877">MDDHPLTPSLLRAARALLGLSQTELGRKAGVSRKAIATFETAAPSDRLDPRRKAVLDTLRHYLEVECDIEFTFANDQTGEGVRLRAKPM</sequence>
<dbReference type="EMBL" id="SPQT01000030">
    <property type="protein sequence ID" value="TFV41275.1"/>
    <property type="molecule type" value="Genomic_DNA"/>
</dbReference>